<dbReference type="Pfam" id="PF12833">
    <property type="entry name" value="HTH_18"/>
    <property type="match status" value="1"/>
</dbReference>
<evidence type="ECO:0000256" key="2">
    <source>
        <dbReference type="ARBA" id="ARBA00023125"/>
    </source>
</evidence>
<dbReference type="PROSITE" id="PS00041">
    <property type="entry name" value="HTH_ARAC_FAMILY_1"/>
    <property type="match status" value="1"/>
</dbReference>
<dbReference type="InterPro" id="IPR029442">
    <property type="entry name" value="GyrI-like"/>
</dbReference>
<keyword evidence="3" id="KW-0804">Transcription</keyword>
<dbReference type="GeneID" id="84210332"/>
<dbReference type="EMBL" id="APPN01000072">
    <property type="protein sequence ID" value="ENV32864.1"/>
    <property type="molecule type" value="Genomic_DNA"/>
</dbReference>
<dbReference type="eggNOG" id="COG3449">
    <property type="taxonomic scope" value="Bacteria"/>
</dbReference>
<comment type="caution">
    <text evidence="5">The sequence shown here is derived from an EMBL/GenBank/DDBJ whole genome shotgun (WGS) entry which is preliminary data.</text>
</comment>
<dbReference type="InterPro" id="IPR010499">
    <property type="entry name" value="AraC_E-bd"/>
</dbReference>
<sequence length="284" mass="33261">MNIEYKIKAVSDYIQLHLDDELNIDLLCEIAHLSKFHFHRIFSSYTGITLAKYIQICRLKRASFQLAFDLDRKIIDIAFQAGFESPEAFTRAFKRCFDQTPSTFREEPDWQFWHQQFNFILPKIEKNMIVNIVEKSSEKIAYIRHHGAPERVYETAAKFIEWRKTTGLSPIKTSHTYGIPYSDPELTSAGHFVFDIAGQIDQEVPENEFGVSTASLPAGKYAVVRHFGSHDQLKDSVLVFRKWLPEQNYEIGDFPIYFHYLNFVHEVNEHELITDIYLLLKDKK</sequence>
<dbReference type="Gene3D" id="1.10.10.60">
    <property type="entry name" value="Homeodomain-like"/>
    <property type="match status" value="2"/>
</dbReference>
<dbReference type="RefSeq" id="WP_004866130.1">
    <property type="nucleotide sequence ID" value="NZ_ASYY01000004.1"/>
</dbReference>
<dbReference type="InterPro" id="IPR018060">
    <property type="entry name" value="HTH_AraC"/>
</dbReference>
<dbReference type="InterPro" id="IPR018062">
    <property type="entry name" value="HTH_AraC-typ_CS"/>
</dbReference>
<dbReference type="AlphaFoldDB" id="N8ZGI5"/>
<evidence type="ECO:0000313" key="5">
    <source>
        <dbReference type="EMBL" id="ENV32864.1"/>
    </source>
</evidence>
<dbReference type="SMART" id="SM00871">
    <property type="entry name" value="AraC_E_bind"/>
    <property type="match status" value="1"/>
</dbReference>
<dbReference type="GO" id="GO:0003700">
    <property type="term" value="F:DNA-binding transcription factor activity"/>
    <property type="evidence" value="ECO:0007669"/>
    <property type="project" value="InterPro"/>
</dbReference>
<evidence type="ECO:0000256" key="1">
    <source>
        <dbReference type="ARBA" id="ARBA00023015"/>
    </source>
</evidence>
<dbReference type="Gene3D" id="3.20.80.10">
    <property type="entry name" value="Regulatory factor, effector binding domain"/>
    <property type="match status" value="1"/>
</dbReference>
<dbReference type="HOGENOM" id="CLU_000445_81_1_6"/>
<dbReference type="PROSITE" id="PS01124">
    <property type="entry name" value="HTH_ARAC_FAMILY_2"/>
    <property type="match status" value="1"/>
</dbReference>
<evidence type="ECO:0000259" key="4">
    <source>
        <dbReference type="PROSITE" id="PS01124"/>
    </source>
</evidence>
<dbReference type="Pfam" id="PF06445">
    <property type="entry name" value="GyrI-like"/>
    <property type="match status" value="1"/>
</dbReference>
<dbReference type="PANTHER" id="PTHR40055:SF1">
    <property type="entry name" value="TRANSCRIPTIONAL REGULATOR YGIV-RELATED"/>
    <property type="match status" value="1"/>
</dbReference>
<evidence type="ECO:0000313" key="6">
    <source>
        <dbReference type="Proteomes" id="UP000013117"/>
    </source>
</evidence>
<keyword evidence="2" id="KW-0238">DNA-binding</keyword>
<keyword evidence="1" id="KW-0805">Transcription regulation</keyword>
<dbReference type="PRINTS" id="PR00032">
    <property type="entry name" value="HTHARAC"/>
</dbReference>
<dbReference type="eggNOG" id="COG2207">
    <property type="taxonomic scope" value="Bacteria"/>
</dbReference>
<accession>N8ZGI5</accession>
<reference evidence="5 6" key="1">
    <citation type="submission" date="2013-02" db="EMBL/GenBank/DDBJ databases">
        <title>The Genome Sequence of Acinetobacter gerneri CIP 107464.</title>
        <authorList>
            <consortium name="The Broad Institute Genome Sequencing Platform"/>
            <consortium name="The Broad Institute Genome Sequencing Center for Infectious Disease"/>
            <person name="Cerqueira G."/>
            <person name="Feldgarden M."/>
            <person name="Courvalin P."/>
            <person name="Perichon B."/>
            <person name="Grillot-Courvalin C."/>
            <person name="Clermont D."/>
            <person name="Rocha E."/>
            <person name="Yoon E.-J."/>
            <person name="Nemec A."/>
            <person name="Walker B."/>
            <person name="Young S.K."/>
            <person name="Zeng Q."/>
            <person name="Gargeya S."/>
            <person name="Fitzgerald M."/>
            <person name="Haas B."/>
            <person name="Abouelleil A."/>
            <person name="Alvarado L."/>
            <person name="Arachchi H.M."/>
            <person name="Berlin A.M."/>
            <person name="Chapman S.B."/>
            <person name="Dewar J."/>
            <person name="Goldberg J."/>
            <person name="Griggs A."/>
            <person name="Gujja S."/>
            <person name="Hansen M."/>
            <person name="Howarth C."/>
            <person name="Imamovic A."/>
            <person name="Larimer J."/>
            <person name="McCowan C."/>
            <person name="Murphy C."/>
            <person name="Neiman D."/>
            <person name="Pearson M."/>
            <person name="Priest M."/>
            <person name="Roberts A."/>
            <person name="Saif S."/>
            <person name="Shea T."/>
            <person name="Sisk P."/>
            <person name="Sykes S."/>
            <person name="Wortman J."/>
            <person name="Nusbaum C."/>
            <person name="Birren B."/>
        </authorList>
    </citation>
    <scope>NUCLEOTIDE SEQUENCE [LARGE SCALE GENOMIC DNA]</scope>
    <source>
        <strain evidence="5 6">CIP 107464</strain>
    </source>
</reference>
<protein>
    <recommendedName>
        <fullName evidence="4">HTH araC/xylS-type domain-containing protein</fullName>
    </recommendedName>
</protein>
<dbReference type="InterPro" id="IPR050908">
    <property type="entry name" value="SmbC-like"/>
</dbReference>
<proteinExistence type="predicted"/>
<gene>
    <name evidence="5" type="ORF">F960_03039</name>
</gene>
<dbReference type="SUPFAM" id="SSF55136">
    <property type="entry name" value="Probable bacterial effector-binding domain"/>
    <property type="match status" value="1"/>
</dbReference>
<dbReference type="InterPro" id="IPR011256">
    <property type="entry name" value="Reg_factor_effector_dom_sf"/>
</dbReference>
<dbReference type="InterPro" id="IPR020449">
    <property type="entry name" value="Tscrpt_reg_AraC-type_HTH"/>
</dbReference>
<feature type="domain" description="HTH araC/xylS-type" evidence="4">
    <location>
        <begin position="8"/>
        <end position="107"/>
    </location>
</feature>
<dbReference type="PATRIC" id="fig|1120926.3.peg.2954"/>
<keyword evidence="6" id="KW-1185">Reference proteome</keyword>
<dbReference type="OrthoDB" id="282744at2"/>
<dbReference type="STRING" id="202952.GCA_000747725_01079"/>
<dbReference type="PANTHER" id="PTHR40055">
    <property type="entry name" value="TRANSCRIPTIONAL REGULATOR YGIV-RELATED"/>
    <property type="match status" value="1"/>
</dbReference>
<dbReference type="Proteomes" id="UP000013117">
    <property type="component" value="Unassembled WGS sequence"/>
</dbReference>
<dbReference type="GO" id="GO:0043565">
    <property type="term" value="F:sequence-specific DNA binding"/>
    <property type="evidence" value="ECO:0007669"/>
    <property type="project" value="InterPro"/>
</dbReference>
<dbReference type="SMART" id="SM00342">
    <property type="entry name" value="HTH_ARAC"/>
    <property type="match status" value="1"/>
</dbReference>
<name>N8ZGI5_9GAMM</name>
<dbReference type="SUPFAM" id="SSF46689">
    <property type="entry name" value="Homeodomain-like"/>
    <property type="match status" value="2"/>
</dbReference>
<organism evidence="5 6">
    <name type="scientific">Acinetobacter gerneri DSM 14967 = CIP 107464 = MTCC 9824</name>
    <dbReference type="NCBI Taxonomy" id="1120926"/>
    <lineage>
        <taxon>Bacteria</taxon>
        <taxon>Pseudomonadati</taxon>
        <taxon>Pseudomonadota</taxon>
        <taxon>Gammaproteobacteria</taxon>
        <taxon>Moraxellales</taxon>
        <taxon>Moraxellaceae</taxon>
        <taxon>Acinetobacter</taxon>
    </lineage>
</organism>
<dbReference type="InterPro" id="IPR009057">
    <property type="entry name" value="Homeodomain-like_sf"/>
</dbReference>
<evidence type="ECO:0000256" key="3">
    <source>
        <dbReference type="ARBA" id="ARBA00023163"/>
    </source>
</evidence>